<dbReference type="Gramene" id="ORUFI04G11420.1">
    <property type="protein sequence ID" value="ORUFI04G11420.1"/>
    <property type="gene ID" value="ORUFI04G11420"/>
</dbReference>
<protein>
    <submittedName>
        <fullName evidence="2">Uncharacterized protein</fullName>
    </submittedName>
</protein>
<dbReference type="Proteomes" id="UP000008022">
    <property type="component" value="Unassembled WGS sequence"/>
</dbReference>
<proteinExistence type="predicted"/>
<name>A0A0E0P887_ORYRU</name>
<dbReference type="AlphaFoldDB" id="A0A0E0P887"/>
<keyword evidence="3" id="KW-1185">Reference proteome</keyword>
<evidence type="ECO:0000313" key="3">
    <source>
        <dbReference type="Proteomes" id="UP000008022"/>
    </source>
</evidence>
<sequence>MVLEDEDTCEQSFQGDNWHEVLP</sequence>
<accession>A0A0E0P887</accession>
<organism evidence="2 3">
    <name type="scientific">Oryza rufipogon</name>
    <name type="common">Brownbeard rice</name>
    <name type="synonym">Asian wild rice</name>
    <dbReference type="NCBI Taxonomy" id="4529"/>
    <lineage>
        <taxon>Eukaryota</taxon>
        <taxon>Viridiplantae</taxon>
        <taxon>Streptophyta</taxon>
        <taxon>Embryophyta</taxon>
        <taxon>Tracheophyta</taxon>
        <taxon>Spermatophyta</taxon>
        <taxon>Magnoliopsida</taxon>
        <taxon>Liliopsida</taxon>
        <taxon>Poales</taxon>
        <taxon>Poaceae</taxon>
        <taxon>BOP clade</taxon>
        <taxon>Oryzoideae</taxon>
        <taxon>Oryzeae</taxon>
        <taxon>Oryzinae</taxon>
        <taxon>Oryza</taxon>
    </lineage>
</organism>
<reference evidence="3" key="1">
    <citation type="submission" date="2013-06" db="EMBL/GenBank/DDBJ databases">
        <authorList>
            <person name="Zhao Q."/>
        </authorList>
    </citation>
    <scope>NUCLEOTIDE SEQUENCE</scope>
    <source>
        <strain evidence="3">cv. W1943</strain>
    </source>
</reference>
<evidence type="ECO:0000256" key="1">
    <source>
        <dbReference type="SAM" id="MobiDB-lite"/>
    </source>
</evidence>
<dbReference type="HOGENOM" id="CLU_3423564_0_0_1"/>
<dbReference type="EnsemblPlants" id="ORUFI04G11420.1">
    <property type="protein sequence ID" value="ORUFI04G11420.1"/>
    <property type="gene ID" value="ORUFI04G11420"/>
</dbReference>
<evidence type="ECO:0000313" key="2">
    <source>
        <dbReference type="EnsemblPlants" id="ORUFI04G11420.1"/>
    </source>
</evidence>
<feature type="region of interest" description="Disordered" evidence="1">
    <location>
        <begin position="1"/>
        <end position="23"/>
    </location>
</feature>
<reference evidence="2" key="2">
    <citation type="submission" date="2015-06" db="UniProtKB">
        <authorList>
            <consortium name="EnsemblPlants"/>
        </authorList>
    </citation>
    <scope>IDENTIFICATION</scope>
</reference>